<accession>A0A2K4MMT6</accession>
<name>A0A2K4MMT6_9NEIS</name>
<feature type="DNA-binding region" description="H-T-H motif" evidence="4">
    <location>
        <begin position="35"/>
        <end position="54"/>
    </location>
</feature>
<keyword evidence="1" id="KW-0805">Transcription regulation</keyword>
<dbReference type="InterPro" id="IPR009057">
    <property type="entry name" value="Homeodomain-like_sf"/>
</dbReference>
<dbReference type="SUPFAM" id="SSF46689">
    <property type="entry name" value="Homeodomain-like"/>
    <property type="match status" value="1"/>
</dbReference>
<feature type="domain" description="HTH tetR-type" evidence="5">
    <location>
        <begin position="12"/>
        <end position="72"/>
    </location>
</feature>
<comment type="caution">
    <text evidence="6">The sequence shown here is derived from an EMBL/GenBank/DDBJ whole genome shotgun (WGS) entry which is preliminary data.</text>
</comment>
<evidence type="ECO:0000256" key="3">
    <source>
        <dbReference type="ARBA" id="ARBA00023163"/>
    </source>
</evidence>
<organism evidence="6 7">
    <name type="scientific">Chromobacterium sinusclupearum</name>
    <dbReference type="NCBI Taxonomy" id="2077146"/>
    <lineage>
        <taxon>Bacteria</taxon>
        <taxon>Pseudomonadati</taxon>
        <taxon>Pseudomonadota</taxon>
        <taxon>Betaproteobacteria</taxon>
        <taxon>Neisseriales</taxon>
        <taxon>Chromobacteriaceae</taxon>
        <taxon>Chromobacterium</taxon>
    </lineage>
</organism>
<protein>
    <submittedName>
        <fullName evidence="6">TetR family transcriptional regulator</fullName>
    </submittedName>
</protein>
<gene>
    <name evidence="6" type="ORF">C2134_13720</name>
</gene>
<evidence type="ECO:0000256" key="1">
    <source>
        <dbReference type="ARBA" id="ARBA00023015"/>
    </source>
</evidence>
<dbReference type="GO" id="GO:0003677">
    <property type="term" value="F:DNA binding"/>
    <property type="evidence" value="ECO:0007669"/>
    <property type="project" value="UniProtKB-UniRule"/>
</dbReference>
<dbReference type="Proteomes" id="UP000236416">
    <property type="component" value="Unassembled WGS sequence"/>
</dbReference>
<dbReference type="SUPFAM" id="SSF48498">
    <property type="entry name" value="Tetracyclin repressor-like, C-terminal domain"/>
    <property type="match status" value="1"/>
</dbReference>
<sequence length="188" mass="20611">MHTPASSLIAELPPRERILATAHRLFYLEGIRASGIDRIIAESGVSKVTFYRHFPSKNELILAYLQQRHQLWMQWFQDALHRHAEAGPAALAEALAEWFASADFRGCAFINGLGEIPADPAVADAVRRHKTEMRQAIASLLPEDAQQARQAGMLALAADGAIVRAQIEGSPDAAIAALRQMIPLLTAR</sequence>
<evidence type="ECO:0000256" key="2">
    <source>
        <dbReference type="ARBA" id="ARBA00023125"/>
    </source>
</evidence>
<dbReference type="PANTHER" id="PTHR47506">
    <property type="entry name" value="TRANSCRIPTIONAL REGULATORY PROTEIN"/>
    <property type="match status" value="1"/>
</dbReference>
<dbReference type="InterPro" id="IPR001647">
    <property type="entry name" value="HTH_TetR"/>
</dbReference>
<proteinExistence type="predicted"/>
<dbReference type="InterPro" id="IPR036271">
    <property type="entry name" value="Tet_transcr_reg_TetR-rel_C_sf"/>
</dbReference>
<dbReference type="Gene3D" id="1.10.357.10">
    <property type="entry name" value="Tetracycline Repressor, domain 2"/>
    <property type="match status" value="1"/>
</dbReference>
<evidence type="ECO:0000313" key="6">
    <source>
        <dbReference type="EMBL" id="POA98075.1"/>
    </source>
</evidence>
<reference evidence="6 7" key="1">
    <citation type="submission" date="2018-01" db="EMBL/GenBank/DDBJ databases">
        <title>Genomic Sequence of Chromobacterium MWU13-2610 from wild cranberry bogs within the Cape Cod National Seashore.</title>
        <authorList>
            <person name="O'Hara-Hanley K."/>
            <person name="Soby S."/>
            <person name="Harrison A."/>
        </authorList>
    </citation>
    <scope>NUCLEOTIDE SEQUENCE [LARGE SCALE GENOMIC DNA]</scope>
    <source>
        <strain evidence="6 7">MWU13-2610</strain>
    </source>
</reference>
<evidence type="ECO:0000256" key="4">
    <source>
        <dbReference type="PROSITE-ProRule" id="PRU00335"/>
    </source>
</evidence>
<dbReference type="RefSeq" id="WP_103320743.1">
    <property type="nucleotide sequence ID" value="NZ_PPTF01000065.1"/>
</dbReference>
<evidence type="ECO:0000259" key="5">
    <source>
        <dbReference type="PROSITE" id="PS50977"/>
    </source>
</evidence>
<evidence type="ECO:0000313" key="7">
    <source>
        <dbReference type="Proteomes" id="UP000236416"/>
    </source>
</evidence>
<dbReference type="EMBL" id="PPTF01000065">
    <property type="protein sequence ID" value="POA98075.1"/>
    <property type="molecule type" value="Genomic_DNA"/>
</dbReference>
<dbReference type="PRINTS" id="PR00455">
    <property type="entry name" value="HTHTETR"/>
</dbReference>
<dbReference type="PANTHER" id="PTHR47506:SF1">
    <property type="entry name" value="HTH-TYPE TRANSCRIPTIONAL REGULATOR YJDC"/>
    <property type="match status" value="1"/>
</dbReference>
<keyword evidence="3" id="KW-0804">Transcription</keyword>
<dbReference type="AlphaFoldDB" id="A0A2K4MMT6"/>
<keyword evidence="7" id="KW-1185">Reference proteome</keyword>
<dbReference type="PROSITE" id="PS50977">
    <property type="entry name" value="HTH_TETR_2"/>
    <property type="match status" value="1"/>
</dbReference>
<keyword evidence="2 4" id="KW-0238">DNA-binding</keyword>
<dbReference type="Pfam" id="PF00440">
    <property type="entry name" value="TetR_N"/>
    <property type="match status" value="1"/>
</dbReference>